<dbReference type="GeneID" id="68357471"/>
<evidence type="ECO:0000313" key="1">
    <source>
        <dbReference type="EMBL" id="KAH0960187.1"/>
    </source>
</evidence>
<dbReference type="RefSeq" id="XP_044717700.1">
    <property type="nucleotide sequence ID" value="XM_044866813.1"/>
</dbReference>
<protein>
    <submittedName>
        <fullName evidence="1">Glycosyltransferase family 25 protein</fullName>
    </submittedName>
</protein>
<reference evidence="1" key="1">
    <citation type="submission" date="2021-09" db="EMBL/GenBank/DDBJ databases">
        <title>A high-quality genome of the endoparasitic fungus Hirsutella rhossiliensis with a comparison of Hirsutella genomes reveals transposable elements contributing to genome size variation.</title>
        <authorList>
            <person name="Lin R."/>
            <person name="Jiao Y."/>
            <person name="Sun X."/>
            <person name="Ling J."/>
            <person name="Xie B."/>
            <person name="Cheng X."/>
        </authorList>
    </citation>
    <scope>NUCLEOTIDE SEQUENCE</scope>
    <source>
        <strain evidence="1">HR02</strain>
    </source>
</reference>
<accession>A0A9P8MSE3</accession>
<dbReference type="AlphaFoldDB" id="A0A9P8MSE3"/>
<dbReference type="EMBL" id="JAIZPD010000010">
    <property type="protein sequence ID" value="KAH0960187.1"/>
    <property type="molecule type" value="Genomic_DNA"/>
</dbReference>
<sequence>MCLDYRGDEQANMEPSDYTGQMALSQSILDKLVPPAEEINTVYNHGSPTPATIRSRPRRRCHLRTGGPERMYLLAQAALPRFRRPAIVTAVNSTLGFGNVYVVSKEHCPRRRNPIQAANVTDLQLTVPIQPNWTAADVAQIRQSQNSTIGRGSLLAWLGHLYALRQFLETDDETAPFLEDNVDWDIRLRSVQVPLVSSAMRTMFPSAVDYPYGNVAERDFLYLGHCGDYWPGIDDGFEKGHVKPDDLAATPHIFLADTSLSSLNRLHLWTASLLENLGVPQHTRLVHRSRFPLCTFSYAVTRASARRLLEELSTPEPSGLGFKTFDVALLVGCRDQGLRCWTVNPELFHRVYGQSGIMAGLVRGPALAPVEMAGRVQAELCGETSNIDCGFSNGAFGFEEGDELHVEWLRREVGREGRCAKARAVRS</sequence>
<gene>
    <name evidence="1" type="ORF">HRG_08342</name>
</gene>
<dbReference type="Proteomes" id="UP000824596">
    <property type="component" value="Unassembled WGS sequence"/>
</dbReference>
<proteinExistence type="predicted"/>
<keyword evidence="2" id="KW-1185">Reference proteome</keyword>
<evidence type="ECO:0000313" key="2">
    <source>
        <dbReference type="Proteomes" id="UP000824596"/>
    </source>
</evidence>
<comment type="caution">
    <text evidence="1">The sequence shown here is derived from an EMBL/GenBank/DDBJ whole genome shotgun (WGS) entry which is preliminary data.</text>
</comment>
<name>A0A9P8MSE3_9HYPO</name>
<organism evidence="1 2">
    <name type="scientific">Hirsutella rhossiliensis</name>
    <dbReference type="NCBI Taxonomy" id="111463"/>
    <lineage>
        <taxon>Eukaryota</taxon>
        <taxon>Fungi</taxon>
        <taxon>Dikarya</taxon>
        <taxon>Ascomycota</taxon>
        <taxon>Pezizomycotina</taxon>
        <taxon>Sordariomycetes</taxon>
        <taxon>Hypocreomycetidae</taxon>
        <taxon>Hypocreales</taxon>
        <taxon>Ophiocordycipitaceae</taxon>
        <taxon>Hirsutella</taxon>
    </lineage>
</organism>
<dbReference type="OrthoDB" id="47375at2759"/>